<reference evidence="3" key="1">
    <citation type="submission" date="2018-11" db="EMBL/GenBank/DDBJ databases">
        <authorList>
            <person name="Alioto T."/>
            <person name="Alioto T."/>
        </authorList>
    </citation>
    <scope>NUCLEOTIDE SEQUENCE</scope>
</reference>
<dbReference type="InterPro" id="IPR050801">
    <property type="entry name" value="Ca-Dep_Lectins_ImmuneDev"/>
</dbReference>
<keyword evidence="4" id="KW-1185">Reference proteome</keyword>
<dbReference type="Gene3D" id="1.10.533.10">
    <property type="entry name" value="Death Domain, Fas"/>
    <property type="match status" value="1"/>
</dbReference>
<gene>
    <name evidence="3" type="ORF">MGAL_10B020921</name>
</gene>
<evidence type="ECO:0000313" key="4">
    <source>
        <dbReference type="Proteomes" id="UP000596742"/>
    </source>
</evidence>
<dbReference type="SUPFAM" id="SSF56436">
    <property type="entry name" value="C-type lectin-like"/>
    <property type="match status" value="2"/>
</dbReference>
<dbReference type="Gene3D" id="3.30.70.1390">
    <property type="entry name" value="ROC domain from the Parkinson's disease-associated leucine-rich repeat kinase 2"/>
    <property type="match status" value="1"/>
</dbReference>
<dbReference type="CDD" id="cd00037">
    <property type="entry name" value="CLECT"/>
    <property type="match status" value="1"/>
</dbReference>
<dbReference type="OrthoDB" id="5962960at2759"/>
<name>A0A8B6H628_MYTGA</name>
<evidence type="ECO:0000313" key="3">
    <source>
        <dbReference type="EMBL" id="VDI74914.1"/>
    </source>
</evidence>
<dbReference type="InterPro" id="IPR011029">
    <property type="entry name" value="DEATH-like_dom_sf"/>
</dbReference>
<dbReference type="EMBL" id="UYJE01009613">
    <property type="protein sequence ID" value="VDI74914.1"/>
    <property type="molecule type" value="Genomic_DNA"/>
</dbReference>
<evidence type="ECO:0000256" key="1">
    <source>
        <dbReference type="SAM" id="MobiDB-lite"/>
    </source>
</evidence>
<feature type="compositionally biased region" description="Polar residues" evidence="1">
    <location>
        <begin position="195"/>
        <end position="217"/>
    </location>
</feature>
<evidence type="ECO:0000259" key="2">
    <source>
        <dbReference type="PROSITE" id="PS50041"/>
    </source>
</evidence>
<accession>A0A8B6H628</accession>
<dbReference type="PANTHER" id="PTHR22801:SF63">
    <property type="entry name" value="C-TYPE LECTIN DOMAIN-CONTAINING PROTEIN"/>
    <property type="match status" value="1"/>
</dbReference>
<dbReference type="PROSITE" id="PS50041">
    <property type="entry name" value="C_TYPE_LECTIN_2"/>
    <property type="match status" value="1"/>
</dbReference>
<dbReference type="PANTHER" id="PTHR22801">
    <property type="entry name" value="LITHOSTATHINE"/>
    <property type="match status" value="1"/>
</dbReference>
<feature type="compositionally biased region" description="Low complexity" evidence="1">
    <location>
        <begin position="218"/>
        <end position="227"/>
    </location>
</feature>
<dbReference type="Pfam" id="PF00059">
    <property type="entry name" value="Lectin_C"/>
    <property type="match status" value="1"/>
</dbReference>
<dbReference type="SUPFAM" id="SSF52540">
    <property type="entry name" value="P-loop containing nucleoside triphosphate hydrolases"/>
    <property type="match status" value="1"/>
</dbReference>
<sequence length="1449" mass="164933">MYEERNNLSCILQNGQTPYDMATIKRYDTERKEVMAFLKYISKTRAIETVMLETPEEYNNMMKRKKQSTMLNRLNRLTGEGTYESYDMRCMVTGQFAVGKSTLVKLLVGDIIPEGRHPTDGISLLEGRCGIDVQTREWVLINPRTYNAMDGVYNKVLMTSKELEEPNPNKKLDQPQASDINPSRSKDDDMDTPGVLQQSQAVSWPLPSNTSSNISNQTPASLTLSPQSSSVVPLSRYQLKQKMKAKMTKDEIRKQMEKVLKSGKYKMKVGRLIFWDFGGQYVYYTTHQTFMTYRALFLVVFDGSKGLHEQVPDVLCFPGQHMIPTPAVFLQHWVNCILTYCKAVYTGIPKILFVATHKDRVPKEDIETRRTELYSGVEELFKDHEGREHLVIDNQIFVNATDQTDPEIDVLKKAITDLTFQHPCWGEAMPNASVPLELEIANLVANGKQVLSLLEVEELNAISKVSVLSNEELSDFLHFQHSLGKMIYFDTPQLRGYVIISPLLLVEVMRSFVTDIAFWPKKGLIRNTFERMSESGIVQRKELYLIWEQKHFKKISPYKEFIFDMLIHLDILSEQRRYDITTGSRLPVENFFVPCMLIQRNDTRFMTHECTPEKAISLAFVFKGTIIPPALPNRLISACLSMWTVKTYEEKQLLFSGFVGLSFDKAHDIVVCVEGNKILLYIVHETSNGLIVPDIATGIKECMFTTLERISDFYKSTVSSSRQKLPFHIEYACSRLECHVTEEAALTTDEWICEEHKIVHTKDKWNIWNQDQTKEQCEVNCPGLQEGALNQVPSDIELQRFASGCDDITIKELAIRLGMSFQEWDELERNNPDYIQIVKYRILVNWREKWSGKFSNIAQALTEMKITTHKLCQVRSRDETYYTYVISGRVSRDETYYTYVVSAWCIGGRYVKDPITSICYKAWDTQLSWSDARTVCQGEGGDLAILDTDSKINLMASIPDYKCAPGKLGPNINKCYWTTQTPLKWADTGTQCGTNGGILGTFPDNTTYYIILNGTGILHSTDYWWIGLTDVVTEEVYKTSDGKAMPWDNLVAVYGYFTDDCLAIAPLENFKWAEEHCSTSAYRGVCESPLGAFLILKQRTLSRRKQTEYPNTRRYHRSCFKSYTSKHNLKAVACSSAEKETPDINYDFSNSLVPGNYDHPLDTSKCIICRKMSHKRVKTLHTISSAERLANLKDAAIRACDAEMIDRIEKENLLNKAVYHAACLTTYLAYRPKSNDKSADISIGDAVKAANSIKAELELLEIKADLSTCSSTKTNEQTDMHVLYAAASILRQKMENVYISGDYYPANDEASLEMSEAMLPTSLISFITWLLDKKSFETFSSVSMDISHDIRRKCAALAECLVSNCRQNAAIKQSMTKEDMHSVAICSILSGFFSTLADFKPDRTKQLTSDMATVLLQCTIVRRLRWVKNMSDNGSAAICSCYKSNVFAA</sequence>
<dbReference type="Gene3D" id="3.10.100.10">
    <property type="entry name" value="Mannose-Binding Protein A, subunit A"/>
    <property type="match status" value="1"/>
</dbReference>
<dbReference type="Gene3D" id="3.40.50.300">
    <property type="entry name" value="P-loop containing nucleotide triphosphate hydrolases"/>
    <property type="match status" value="1"/>
</dbReference>
<dbReference type="InterPro" id="IPR001304">
    <property type="entry name" value="C-type_lectin-like"/>
</dbReference>
<dbReference type="InterPro" id="IPR016187">
    <property type="entry name" value="CTDL_fold"/>
</dbReference>
<dbReference type="InterPro" id="IPR016186">
    <property type="entry name" value="C-type_lectin-like/link_sf"/>
</dbReference>
<proteinExistence type="predicted"/>
<dbReference type="Proteomes" id="UP000596742">
    <property type="component" value="Unassembled WGS sequence"/>
</dbReference>
<dbReference type="InterPro" id="IPR027417">
    <property type="entry name" value="P-loop_NTPase"/>
</dbReference>
<feature type="region of interest" description="Disordered" evidence="1">
    <location>
        <begin position="164"/>
        <end position="227"/>
    </location>
</feature>
<comment type="caution">
    <text evidence="3">The sequence shown here is derived from an EMBL/GenBank/DDBJ whole genome shotgun (WGS) entry which is preliminary data.</text>
</comment>
<organism evidence="3 4">
    <name type="scientific">Mytilus galloprovincialis</name>
    <name type="common">Mediterranean mussel</name>
    <dbReference type="NCBI Taxonomy" id="29158"/>
    <lineage>
        <taxon>Eukaryota</taxon>
        <taxon>Metazoa</taxon>
        <taxon>Spiralia</taxon>
        <taxon>Lophotrochozoa</taxon>
        <taxon>Mollusca</taxon>
        <taxon>Bivalvia</taxon>
        <taxon>Autobranchia</taxon>
        <taxon>Pteriomorphia</taxon>
        <taxon>Mytilida</taxon>
        <taxon>Mytiloidea</taxon>
        <taxon>Mytilidae</taxon>
        <taxon>Mytilinae</taxon>
        <taxon>Mytilus</taxon>
    </lineage>
</organism>
<dbReference type="CDD" id="cd01670">
    <property type="entry name" value="Death"/>
    <property type="match status" value="1"/>
</dbReference>
<feature type="domain" description="C-type lectin" evidence="2">
    <location>
        <begin position="971"/>
        <end position="1078"/>
    </location>
</feature>
<protein>
    <recommendedName>
        <fullName evidence="2">C-type lectin domain-containing protein</fullName>
    </recommendedName>
</protein>
<feature type="compositionally biased region" description="Basic and acidic residues" evidence="1">
    <location>
        <begin position="164"/>
        <end position="173"/>
    </location>
</feature>
<dbReference type="SMART" id="SM00034">
    <property type="entry name" value="CLECT"/>
    <property type="match status" value="1"/>
</dbReference>